<dbReference type="AlphaFoldDB" id="A0A2R5EVD4"/>
<organism evidence="3 4">
    <name type="scientific">Paenibacillus agaridevorans</name>
    <dbReference type="NCBI Taxonomy" id="171404"/>
    <lineage>
        <taxon>Bacteria</taxon>
        <taxon>Bacillati</taxon>
        <taxon>Bacillota</taxon>
        <taxon>Bacilli</taxon>
        <taxon>Bacillales</taxon>
        <taxon>Paenibacillaceae</taxon>
        <taxon>Paenibacillus</taxon>
    </lineage>
</organism>
<dbReference type="InterPro" id="IPR013538">
    <property type="entry name" value="ASHA1/2-like_C"/>
</dbReference>
<evidence type="ECO:0000256" key="1">
    <source>
        <dbReference type="ARBA" id="ARBA00006817"/>
    </source>
</evidence>
<dbReference type="RefSeq" id="WP_258234941.1">
    <property type="nucleotide sequence ID" value="NZ_BDQX01000108.1"/>
</dbReference>
<dbReference type="Gene3D" id="3.30.530.20">
    <property type="match status" value="1"/>
</dbReference>
<dbReference type="CDD" id="cd07814">
    <property type="entry name" value="SRPBCC_CalC_Aha1-like"/>
    <property type="match status" value="1"/>
</dbReference>
<dbReference type="Proteomes" id="UP000245202">
    <property type="component" value="Unassembled WGS sequence"/>
</dbReference>
<comment type="caution">
    <text evidence="3">The sequence shown here is derived from an EMBL/GenBank/DDBJ whole genome shotgun (WGS) entry which is preliminary data.</text>
</comment>
<protein>
    <submittedName>
        <fullName evidence="3">ATPase</fullName>
    </submittedName>
</protein>
<dbReference type="InterPro" id="IPR023393">
    <property type="entry name" value="START-like_dom_sf"/>
</dbReference>
<dbReference type="Pfam" id="PF08327">
    <property type="entry name" value="AHSA1"/>
    <property type="match status" value="1"/>
</dbReference>
<gene>
    <name evidence="3" type="ORF">PAT3040_02314</name>
</gene>
<dbReference type="EMBL" id="BDQX01000108">
    <property type="protein sequence ID" value="GBG07753.1"/>
    <property type="molecule type" value="Genomic_DNA"/>
</dbReference>
<evidence type="ECO:0000259" key="2">
    <source>
        <dbReference type="Pfam" id="PF08327"/>
    </source>
</evidence>
<reference evidence="3 4" key="1">
    <citation type="submission" date="2017-08" db="EMBL/GenBank/DDBJ databases">
        <title>Substantial Increase in Enzyme Production by Combined Drug-Resistance Mutations in Paenibacillus agaridevorans.</title>
        <authorList>
            <person name="Tanaka Y."/>
            <person name="Funane K."/>
            <person name="Hosaka T."/>
            <person name="Shiwa Y."/>
            <person name="Fujita N."/>
            <person name="Miyazaki T."/>
            <person name="Yoshikawa H."/>
            <person name="Murakami K."/>
            <person name="Kasahara K."/>
            <person name="Inaoka T."/>
            <person name="Hiraga Y."/>
            <person name="Ochi K."/>
        </authorList>
    </citation>
    <scope>NUCLEOTIDE SEQUENCE [LARGE SCALE GENOMIC DNA]</scope>
    <source>
        <strain evidence="3 4">T-3040</strain>
    </source>
</reference>
<feature type="domain" description="Activator of Hsp90 ATPase homologue 1/2-like C-terminal" evidence="2">
    <location>
        <begin position="29"/>
        <end position="134"/>
    </location>
</feature>
<proteinExistence type="inferred from homology"/>
<evidence type="ECO:0000313" key="4">
    <source>
        <dbReference type="Proteomes" id="UP000245202"/>
    </source>
</evidence>
<comment type="similarity">
    <text evidence="1">Belongs to the AHA1 family.</text>
</comment>
<name>A0A2R5EVD4_9BACL</name>
<accession>A0A2R5EVD4</accession>
<keyword evidence="4" id="KW-1185">Reference proteome</keyword>
<sequence length="154" mass="17715">MNKTENVRLVGQTASAGFQIGVRRTLPISPEQAWAFLTSSEGLKLWIGTVSFRKLKEGETFTSDEGITGQFRVVKPPRQIRLKWGKIGWDKPSTLQIRLISDKSDRTTISFHQENLDHPGIREQMKLHWEDVLTAVREKTSYSVNHNEEMNTYE</sequence>
<evidence type="ECO:0000313" key="3">
    <source>
        <dbReference type="EMBL" id="GBG07753.1"/>
    </source>
</evidence>
<dbReference type="SUPFAM" id="SSF55961">
    <property type="entry name" value="Bet v1-like"/>
    <property type="match status" value="1"/>
</dbReference>